<dbReference type="KEGG" id="aagg:ETAA8_42230"/>
<keyword evidence="2" id="KW-1185">Reference proteome</keyword>
<accession>A0A517YFW1</accession>
<name>A0A517YFW1_9BACT</name>
<dbReference type="SUPFAM" id="SSF53474">
    <property type="entry name" value="alpha/beta-Hydrolases"/>
    <property type="match status" value="1"/>
</dbReference>
<dbReference type="AlphaFoldDB" id="A0A517YFW1"/>
<gene>
    <name evidence="1" type="ORF">ETAA8_42230</name>
</gene>
<dbReference type="Proteomes" id="UP000315017">
    <property type="component" value="Chromosome"/>
</dbReference>
<organism evidence="1 2">
    <name type="scientific">Anatilimnocola aggregata</name>
    <dbReference type="NCBI Taxonomy" id="2528021"/>
    <lineage>
        <taxon>Bacteria</taxon>
        <taxon>Pseudomonadati</taxon>
        <taxon>Planctomycetota</taxon>
        <taxon>Planctomycetia</taxon>
        <taxon>Pirellulales</taxon>
        <taxon>Pirellulaceae</taxon>
        <taxon>Anatilimnocola</taxon>
    </lineage>
</organism>
<sequence length="347" mass="38357">MTRLFGAKNPAQSLSLPGSSLVTLSLRGGFRMAFNRNGLAPFLFTCGLLLVSALSATAQEKPPKLPEPEDINRETKDGVALKMTYFAGTHGKKSVPLILLHGWDGQRGDMEALALRLQSLGHAVVTLDLRGHGQSMKYKAIEKGEIVYKDLDRNTFRPVDVQSMTQDIETAKRFLLEKNNAGECNIEALGIVACDVSCLLAMRWSILDWSAPVLPSFKQGQDVKALVLLSPVNSFKGLSGTDFMANQSTRKFLSIMLVAGNEESKSLGEAKRLQSKLQQFHPKPSGDRDLDRKNLDLFLVTPDTQLQGSKLLSRALVVNNNIANFLSLRLVEKQDQYSWSDRKNPLE</sequence>
<dbReference type="OrthoDB" id="282214at2"/>
<dbReference type="RefSeq" id="WP_145092454.1">
    <property type="nucleotide sequence ID" value="NZ_CP036274.1"/>
</dbReference>
<reference evidence="1 2" key="1">
    <citation type="submission" date="2019-02" db="EMBL/GenBank/DDBJ databases">
        <title>Deep-cultivation of Planctomycetes and their phenomic and genomic characterization uncovers novel biology.</title>
        <authorList>
            <person name="Wiegand S."/>
            <person name="Jogler M."/>
            <person name="Boedeker C."/>
            <person name="Pinto D."/>
            <person name="Vollmers J."/>
            <person name="Rivas-Marin E."/>
            <person name="Kohn T."/>
            <person name="Peeters S.H."/>
            <person name="Heuer A."/>
            <person name="Rast P."/>
            <person name="Oberbeckmann S."/>
            <person name="Bunk B."/>
            <person name="Jeske O."/>
            <person name="Meyerdierks A."/>
            <person name="Storesund J.E."/>
            <person name="Kallscheuer N."/>
            <person name="Luecker S."/>
            <person name="Lage O.M."/>
            <person name="Pohl T."/>
            <person name="Merkel B.J."/>
            <person name="Hornburger P."/>
            <person name="Mueller R.-W."/>
            <person name="Bruemmer F."/>
            <person name="Labrenz M."/>
            <person name="Spormann A.M."/>
            <person name="Op den Camp H."/>
            <person name="Overmann J."/>
            <person name="Amann R."/>
            <person name="Jetten M.S.M."/>
            <person name="Mascher T."/>
            <person name="Medema M.H."/>
            <person name="Devos D.P."/>
            <person name="Kaster A.-K."/>
            <person name="Ovreas L."/>
            <person name="Rohde M."/>
            <person name="Galperin M.Y."/>
            <person name="Jogler C."/>
        </authorList>
    </citation>
    <scope>NUCLEOTIDE SEQUENCE [LARGE SCALE GENOMIC DNA]</scope>
    <source>
        <strain evidence="1 2">ETA_A8</strain>
    </source>
</reference>
<dbReference type="Gene3D" id="3.40.50.1820">
    <property type="entry name" value="alpha/beta hydrolase"/>
    <property type="match status" value="1"/>
</dbReference>
<evidence type="ECO:0000313" key="1">
    <source>
        <dbReference type="EMBL" id="QDU29116.1"/>
    </source>
</evidence>
<evidence type="ECO:0000313" key="2">
    <source>
        <dbReference type="Proteomes" id="UP000315017"/>
    </source>
</evidence>
<dbReference type="EMBL" id="CP036274">
    <property type="protein sequence ID" value="QDU29116.1"/>
    <property type="molecule type" value="Genomic_DNA"/>
</dbReference>
<dbReference type="InterPro" id="IPR029058">
    <property type="entry name" value="AB_hydrolase_fold"/>
</dbReference>
<dbReference type="GO" id="GO:0016787">
    <property type="term" value="F:hydrolase activity"/>
    <property type="evidence" value="ECO:0007669"/>
    <property type="project" value="UniProtKB-KW"/>
</dbReference>
<proteinExistence type="predicted"/>
<protein>
    <submittedName>
        <fullName evidence="1">Alpha/beta hydrolase family protein</fullName>
    </submittedName>
</protein>
<keyword evidence="1" id="KW-0378">Hydrolase</keyword>